<protein>
    <recommendedName>
        <fullName evidence="4">PNPLA domain-containing protein</fullName>
    </recommendedName>
</protein>
<evidence type="ECO:0000256" key="2">
    <source>
        <dbReference type="PROSITE-ProRule" id="PRU01161"/>
    </source>
</evidence>
<proteinExistence type="predicted"/>
<feature type="short sequence motif" description="DGA/G" evidence="2">
    <location>
        <begin position="254"/>
        <end position="256"/>
    </location>
</feature>
<comment type="caution">
    <text evidence="5">The sequence shown here is derived from an EMBL/GenBank/DDBJ whole genome shotgun (WGS) entry which is preliminary data.</text>
</comment>
<dbReference type="EMBL" id="JACIDM010000002">
    <property type="protein sequence ID" value="MBB4083162.1"/>
    <property type="molecule type" value="Genomic_DNA"/>
</dbReference>
<keyword evidence="3" id="KW-0732">Signal</keyword>
<dbReference type="InterPro" id="IPR016035">
    <property type="entry name" value="Acyl_Trfase/lysoPLipase"/>
</dbReference>
<feature type="short sequence motif" description="GXGXXG" evidence="2">
    <location>
        <begin position="80"/>
        <end position="85"/>
    </location>
</feature>
<feature type="domain" description="PNPLA" evidence="4">
    <location>
        <begin position="76"/>
        <end position="270"/>
    </location>
</feature>
<dbReference type="GO" id="GO:0016787">
    <property type="term" value="F:hydrolase activity"/>
    <property type="evidence" value="ECO:0007669"/>
    <property type="project" value="UniProtKB-UniRule"/>
</dbReference>
<feature type="active site" description="Proton acceptor" evidence="2">
    <location>
        <position position="254"/>
    </location>
</feature>
<keyword evidence="2" id="KW-0378">Hydrolase</keyword>
<sequence length="394" mass="41882">MMCRALVVATVLTAAMSLAACGTISRTDPVPLRLVEGEIMPTIDPRIRPDDEERLLAMQKDFSARLAEPDSAGTLLALSGGGANGAFGAGLLVGWTQTGNRPEFDIVTGISTGALAAPFAFLGPEWDDELQHAYTSGVAEGIIGIRGLSALVGPSLFSSAPLRRLVDENVTPELLRAIAAEHATGRRLLVVTTNLDAQESVIWDMGLLATQGDDQALVLFRRVLLASASIPGVFPPVLIAGLYGDKVVEEMHVDGGINMPFLAIPEGLLVDSPPRTGLGKPSVYIVINGQVGRDPQVVRGSLRSIVMSTYDSMSRASTRTHLVANAAYAERHRIDLRIAAIPVEAQVSALNFDRKAMTDVFEMGRARALAGDAWFDAVIDGQAVARPETTPPER</sequence>
<name>A0A7W6NQF6_9CAUL</name>
<reference evidence="5 6" key="1">
    <citation type="submission" date="2020-08" db="EMBL/GenBank/DDBJ databases">
        <title>Genomic Encyclopedia of Type Strains, Phase IV (KMG-IV): sequencing the most valuable type-strain genomes for metagenomic binning, comparative biology and taxonomic classification.</title>
        <authorList>
            <person name="Goeker M."/>
        </authorList>
    </citation>
    <scope>NUCLEOTIDE SEQUENCE [LARGE SCALE GENOMIC DNA]</scope>
    <source>
        <strain evidence="5 6">DSM 23960</strain>
    </source>
</reference>
<evidence type="ECO:0000313" key="5">
    <source>
        <dbReference type="EMBL" id="MBB4083162.1"/>
    </source>
</evidence>
<dbReference type="InterPro" id="IPR002641">
    <property type="entry name" value="PNPLA_dom"/>
</dbReference>
<gene>
    <name evidence="5" type="ORF">GGR12_002028</name>
</gene>
<evidence type="ECO:0000313" key="6">
    <source>
        <dbReference type="Proteomes" id="UP000529946"/>
    </source>
</evidence>
<feature type="active site" description="Nucleophile" evidence="2">
    <location>
        <position position="111"/>
    </location>
</feature>
<keyword evidence="6" id="KW-1185">Reference proteome</keyword>
<dbReference type="RefSeq" id="WP_183204292.1">
    <property type="nucleotide sequence ID" value="NZ_BAAAER010000001.1"/>
</dbReference>
<evidence type="ECO:0000256" key="1">
    <source>
        <dbReference type="ARBA" id="ARBA00023098"/>
    </source>
</evidence>
<dbReference type="GO" id="GO:0016042">
    <property type="term" value="P:lipid catabolic process"/>
    <property type="evidence" value="ECO:0007669"/>
    <property type="project" value="UniProtKB-UniRule"/>
</dbReference>
<feature type="chain" id="PRO_5030927458" description="PNPLA domain-containing protein" evidence="3">
    <location>
        <begin position="20"/>
        <end position="394"/>
    </location>
</feature>
<keyword evidence="2" id="KW-0442">Lipid degradation</keyword>
<dbReference type="Pfam" id="PF01734">
    <property type="entry name" value="Patatin"/>
    <property type="match status" value="1"/>
</dbReference>
<feature type="short sequence motif" description="GXSXG" evidence="2">
    <location>
        <begin position="109"/>
        <end position="113"/>
    </location>
</feature>
<feature type="signal peptide" evidence="3">
    <location>
        <begin position="1"/>
        <end position="19"/>
    </location>
</feature>
<dbReference type="Proteomes" id="UP000529946">
    <property type="component" value="Unassembled WGS sequence"/>
</dbReference>
<dbReference type="AlphaFoldDB" id="A0A7W6NQF6"/>
<keyword evidence="1 2" id="KW-0443">Lipid metabolism</keyword>
<dbReference type="PROSITE" id="PS51257">
    <property type="entry name" value="PROKAR_LIPOPROTEIN"/>
    <property type="match status" value="1"/>
</dbReference>
<organism evidence="5 6">
    <name type="scientific">Brevundimonas lenta</name>
    <dbReference type="NCBI Taxonomy" id="424796"/>
    <lineage>
        <taxon>Bacteria</taxon>
        <taxon>Pseudomonadati</taxon>
        <taxon>Pseudomonadota</taxon>
        <taxon>Alphaproteobacteria</taxon>
        <taxon>Caulobacterales</taxon>
        <taxon>Caulobacteraceae</taxon>
        <taxon>Brevundimonas</taxon>
    </lineage>
</organism>
<evidence type="ECO:0000256" key="3">
    <source>
        <dbReference type="SAM" id="SignalP"/>
    </source>
</evidence>
<dbReference type="SUPFAM" id="SSF52151">
    <property type="entry name" value="FabD/lysophospholipase-like"/>
    <property type="match status" value="1"/>
</dbReference>
<accession>A0A7W6NQF6</accession>
<dbReference type="PROSITE" id="PS51635">
    <property type="entry name" value="PNPLA"/>
    <property type="match status" value="1"/>
</dbReference>
<dbReference type="Gene3D" id="3.40.1090.10">
    <property type="entry name" value="Cytosolic phospholipase A2 catalytic domain"/>
    <property type="match status" value="1"/>
</dbReference>
<evidence type="ECO:0000259" key="4">
    <source>
        <dbReference type="PROSITE" id="PS51635"/>
    </source>
</evidence>